<accession>A0A4Z0WA37</accession>
<dbReference type="Proteomes" id="UP000297475">
    <property type="component" value="Unassembled WGS sequence"/>
</dbReference>
<gene>
    <name evidence="2" type="ORF">E4656_00860</name>
</gene>
<comment type="caution">
    <text evidence="2">The sequence shown here is derived from an EMBL/GenBank/DDBJ whole genome shotgun (WGS) entry which is preliminary data.</text>
</comment>
<feature type="compositionally biased region" description="Polar residues" evidence="1">
    <location>
        <begin position="1"/>
        <end position="10"/>
    </location>
</feature>
<feature type="region of interest" description="Disordered" evidence="1">
    <location>
        <begin position="1"/>
        <end position="55"/>
    </location>
</feature>
<proteinExistence type="predicted"/>
<keyword evidence="3" id="KW-1185">Reference proteome</keyword>
<dbReference type="RefSeq" id="WP_135480323.1">
    <property type="nucleotide sequence ID" value="NZ_SRMF01000001.1"/>
</dbReference>
<reference evidence="2 3" key="1">
    <citation type="submission" date="2019-04" db="EMBL/GenBank/DDBJ databases">
        <title>Natronospirillum operosus gen. nov., sp. nov., a haloalkaliphilic satellite isolated from decaying biomass of laboratory culture of cyanobacterium Geitlerinema sp. and proposal of Natronospirillaceae fam. nov. and Saccharospirillaceae fam. nov.</title>
        <authorList>
            <person name="Kevbrin V."/>
            <person name="Boltyanskaya Y."/>
            <person name="Koziaeva V."/>
            <person name="Grouzdev D.S."/>
            <person name="Park M."/>
            <person name="Cho J."/>
        </authorList>
    </citation>
    <scope>NUCLEOTIDE SEQUENCE [LARGE SCALE GENOMIC DNA]</scope>
    <source>
        <strain evidence="2 3">G-116</strain>
    </source>
</reference>
<evidence type="ECO:0000313" key="3">
    <source>
        <dbReference type="Proteomes" id="UP000297475"/>
    </source>
</evidence>
<evidence type="ECO:0000313" key="2">
    <source>
        <dbReference type="EMBL" id="TGG95012.1"/>
    </source>
</evidence>
<organism evidence="2 3">
    <name type="scientific">Natronospirillum operosum</name>
    <dbReference type="NCBI Taxonomy" id="2759953"/>
    <lineage>
        <taxon>Bacteria</taxon>
        <taxon>Pseudomonadati</taxon>
        <taxon>Pseudomonadota</taxon>
        <taxon>Gammaproteobacteria</taxon>
        <taxon>Oceanospirillales</taxon>
        <taxon>Natronospirillaceae</taxon>
        <taxon>Natronospirillum</taxon>
    </lineage>
</organism>
<dbReference type="AlphaFoldDB" id="A0A4Z0WA37"/>
<dbReference type="EMBL" id="SRMF01000001">
    <property type="protein sequence ID" value="TGG95012.1"/>
    <property type="molecule type" value="Genomic_DNA"/>
</dbReference>
<name>A0A4Z0WA37_9GAMM</name>
<evidence type="ECO:0000256" key="1">
    <source>
        <dbReference type="SAM" id="MobiDB-lite"/>
    </source>
</evidence>
<feature type="compositionally biased region" description="Polar residues" evidence="1">
    <location>
        <begin position="19"/>
        <end position="33"/>
    </location>
</feature>
<sequence length="83" mass="8779">MATGLINSLLNPGMRVSGQMPSAQPVQAVQQTPRMAERPPEQTPELPRPVNRAGPRDMQAMSQYEAFSAQPLAGAGTGFSATV</sequence>
<protein>
    <submittedName>
        <fullName evidence="2">Uncharacterized protein</fullName>
    </submittedName>
</protein>